<dbReference type="EMBL" id="CAMXCT010006498">
    <property type="protein sequence ID" value="CAI4014768.1"/>
    <property type="molecule type" value="Genomic_DNA"/>
</dbReference>
<dbReference type="SUPFAM" id="SSF53098">
    <property type="entry name" value="Ribonuclease H-like"/>
    <property type="match status" value="1"/>
</dbReference>
<organism evidence="5">
    <name type="scientific">Cladocopium goreaui</name>
    <dbReference type="NCBI Taxonomy" id="2562237"/>
    <lineage>
        <taxon>Eukaryota</taxon>
        <taxon>Sar</taxon>
        <taxon>Alveolata</taxon>
        <taxon>Dinophyceae</taxon>
        <taxon>Suessiales</taxon>
        <taxon>Symbiodiniaceae</taxon>
        <taxon>Cladocopium</taxon>
    </lineage>
</organism>
<dbReference type="Gene3D" id="3.30.420.10">
    <property type="entry name" value="Ribonuclease H-like superfamily/Ribonuclease H"/>
    <property type="match status" value="1"/>
</dbReference>
<feature type="domain" description="CCHC-type" evidence="3">
    <location>
        <begin position="335"/>
        <end position="349"/>
    </location>
</feature>
<accession>A0A9P1DRD2</accession>
<name>A0A9P1DRD2_9DINO</name>
<feature type="compositionally biased region" description="Basic residues" evidence="2">
    <location>
        <begin position="790"/>
        <end position="799"/>
    </location>
</feature>
<reference evidence="5" key="1">
    <citation type="submission" date="2022-10" db="EMBL/GenBank/DDBJ databases">
        <authorList>
            <person name="Chen Y."/>
            <person name="Dougan E. K."/>
            <person name="Chan C."/>
            <person name="Rhodes N."/>
            <person name="Thang M."/>
        </authorList>
    </citation>
    <scope>NUCLEOTIDE SEQUENCE</scope>
</reference>
<proteinExistence type="predicted"/>
<evidence type="ECO:0000313" key="7">
    <source>
        <dbReference type="EMBL" id="CAL4802080.1"/>
    </source>
</evidence>
<keyword evidence="1" id="KW-0479">Metal-binding</keyword>
<keyword evidence="8" id="KW-1185">Reference proteome</keyword>
<evidence type="ECO:0000313" key="5">
    <source>
        <dbReference type="EMBL" id="CAI4014768.1"/>
    </source>
</evidence>
<evidence type="ECO:0000259" key="3">
    <source>
        <dbReference type="PROSITE" id="PS50158"/>
    </source>
</evidence>
<feature type="domain" description="Integrase catalytic" evidence="4">
    <location>
        <begin position="1092"/>
        <end position="1262"/>
    </location>
</feature>
<dbReference type="InterPro" id="IPR001584">
    <property type="entry name" value="Integrase_cat-core"/>
</dbReference>
<dbReference type="PANTHER" id="PTHR37984:SF5">
    <property type="entry name" value="PROTEIN NYNRIN-LIKE"/>
    <property type="match status" value="1"/>
</dbReference>
<dbReference type="GO" id="GO:0006508">
    <property type="term" value="P:proteolysis"/>
    <property type="evidence" value="ECO:0007669"/>
    <property type="project" value="UniProtKB-KW"/>
</dbReference>
<dbReference type="GO" id="GO:0003676">
    <property type="term" value="F:nucleic acid binding"/>
    <property type="evidence" value="ECO:0007669"/>
    <property type="project" value="InterPro"/>
</dbReference>
<keyword evidence="1" id="KW-0863">Zinc-finger</keyword>
<sequence>MAGVEGAEASTSIPSQLAILVPSFDPSKDDLQVYQQKIQLVLAVWPPGKLSELITRLILNTSGSAFAKLQLHQEELCVNDSKGVKRLIELLGGHWGQIGLEKKYADAERALFQCTQKSDESHDSFLARADILWTKLRTQKLQIEDLQAYITLRGSLLSSEDKKRVILESDASLEGKLTIVRVQEAIRLLGTTFFQEMTGLSKTSGKTKVYDQVHAALDETENQTEADDPAFTAQHDDVPEEEVMEALIAEGDEDACFVADFESAAADILQGDPDLSSAFSAYTEARRKLSEKVRFRGFWPVQKGRGKGKNKGKGKFKNPWSGRKSLQQRILESNCRLCGRKGHWKSECPMRSQSASSSTAASAPVTLSVGALASMDEVMPLEFMKLPEVDPPSTQDIRRLNLACVHPPLTAVPSPVNLREHPSHRFRSKGATPFLLSNTLLRALGAVVDTASNALVMPKHGTQVQLALSPKGLYLLDLNKLIQAGCQEKDASRVAETFAQDSIAEESKISESMGREEDVQKVVTGSKVKASSSAETQHHMSCQETVLKSTNMPNSIMSTSCNSEDDQSKFVQNPKDHQPQSNPVVSQVIASCERHERVDPPSPEEAIDHIPLSALKEERMSFGKTHVGKTYMEVWMSSPEWTKWFLQHYESSKKLSHRKMIRFIKLMIEETARMGNLENALHQILQHLVPEPVETFPTMPIDEETCNLKKAEPSCSSWLEGSLMMSIPYVQEIYRSTFSEWYPRRFARRVARILMKNQYPKEKPFSSLCDPALVLIDAVCAAGEREAKRQRMSAGRSKKSQSADRQSDSDHIHKKTKTMGEDKDTSSNTEACQEPPDQAHEIMQKIEKILPRVGRKVFDQPDIKQAMQEMFPEKIIKCIVACKGTERALAPPEGLNKREAPFRRAIMKLRSNGSIIMEPEWEKHDTLSQRKIVRKSLPCRVNITVFAANPITTAAPSMPPKSDPNVQAEASRLDAGVSSETVPATQEKHETQEPESNPLVAPSSEESDEIIERDPAVSQISQETPTSAVHGPRFMALPKEEQAMIKRAHQNLCHPSPEQFSALLRQQGARTELQQAVFDLSCPVCATMKKPKIARPSTVKHELDFNDKIFVDGITWTNKSGRNFHFYHIIDQATNYHVAVPAPSRTTENAIRCLSEAWLMWAGAPNMKVTDSATEFLSEAFQNFLQRHDIKPVTTAPYAHWQNGRCERHGDILQHMLSKVDLEYPVETYEDLLQALLQCTNAKNTLSIRRGYSPETLVFGKCSKLPGSLCSSEGFSSLASADREDATGIAFRRSLALREKARTAFHQADNDMALRRACLRRSRPKRDAYEGDELVTTHLLCVEDEVMVVDPIEEPCAWRCELELPNALCSKDLESWSPDDILLATTEKKQRTEDEICKLDKSAYGLIDAPFLWFKTLHDELLSLGFIASPFDPCVFLLKNPNAPVTDTERHLLRGLIGSLQYAAVHTRPDLASSLSFLQSDINKVTKGAVSCRHVAQEAIGFSGREAGGKSLDAIELALAVDGR</sequence>
<dbReference type="OrthoDB" id="5956516at2759"/>
<dbReference type="InterPro" id="IPR050951">
    <property type="entry name" value="Retrovirus_Pol_polyprotein"/>
</dbReference>
<comment type="caution">
    <text evidence="5">The sequence shown here is derived from an EMBL/GenBank/DDBJ whole genome shotgun (WGS) entry which is preliminary data.</text>
</comment>
<evidence type="ECO:0000259" key="4">
    <source>
        <dbReference type="PROSITE" id="PS50994"/>
    </source>
</evidence>
<feature type="region of interest" description="Disordered" evidence="2">
    <location>
        <begin position="788"/>
        <end position="837"/>
    </location>
</feature>
<dbReference type="Proteomes" id="UP001152797">
    <property type="component" value="Unassembled WGS sequence"/>
</dbReference>
<protein>
    <submittedName>
        <fullName evidence="5">Uncharacterized protein</fullName>
    </submittedName>
</protein>
<keyword evidence="7" id="KW-0645">Protease</keyword>
<dbReference type="GO" id="GO:0008233">
    <property type="term" value="F:peptidase activity"/>
    <property type="evidence" value="ECO:0007669"/>
    <property type="project" value="UniProtKB-KW"/>
</dbReference>
<dbReference type="SUPFAM" id="SSF57756">
    <property type="entry name" value="Retrovirus zinc finger-like domains"/>
    <property type="match status" value="1"/>
</dbReference>
<reference evidence="6" key="2">
    <citation type="submission" date="2024-04" db="EMBL/GenBank/DDBJ databases">
        <authorList>
            <person name="Chen Y."/>
            <person name="Shah S."/>
            <person name="Dougan E. K."/>
            <person name="Thang M."/>
            <person name="Chan C."/>
        </authorList>
    </citation>
    <scope>NUCLEOTIDE SEQUENCE [LARGE SCALE GENOMIC DNA]</scope>
</reference>
<evidence type="ECO:0000313" key="8">
    <source>
        <dbReference type="Proteomes" id="UP001152797"/>
    </source>
</evidence>
<dbReference type="SMART" id="SM00343">
    <property type="entry name" value="ZnF_C2HC"/>
    <property type="match status" value="1"/>
</dbReference>
<keyword evidence="7" id="KW-0378">Hydrolase</keyword>
<evidence type="ECO:0000313" key="6">
    <source>
        <dbReference type="EMBL" id="CAL1168143.1"/>
    </source>
</evidence>
<dbReference type="GO" id="GO:0008270">
    <property type="term" value="F:zinc ion binding"/>
    <property type="evidence" value="ECO:0007669"/>
    <property type="project" value="UniProtKB-KW"/>
</dbReference>
<gene>
    <name evidence="5" type="ORF">C1SCF055_LOCUS39642</name>
</gene>
<dbReference type="Pfam" id="PF00665">
    <property type="entry name" value="rve"/>
    <property type="match status" value="1"/>
</dbReference>
<feature type="region of interest" description="Disordered" evidence="2">
    <location>
        <begin position="560"/>
        <end position="582"/>
    </location>
</feature>
<dbReference type="GO" id="GO:0015074">
    <property type="term" value="P:DNA integration"/>
    <property type="evidence" value="ECO:0007669"/>
    <property type="project" value="InterPro"/>
</dbReference>
<dbReference type="PANTHER" id="PTHR37984">
    <property type="entry name" value="PROTEIN CBG26694"/>
    <property type="match status" value="1"/>
</dbReference>
<dbReference type="EMBL" id="CAMXCT030006498">
    <property type="protein sequence ID" value="CAL4802080.1"/>
    <property type="molecule type" value="Genomic_DNA"/>
</dbReference>
<feature type="region of interest" description="Disordered" evidence="2">
    <location>
        <begin position="952"/>
        <end position="1007"/>
    </location>
</feature>
<dbReference type="PROSITE" id="PS50994">
    <property type="entry name" value="INTEGRASE"/>
    <property type="match status" value="1"/>
</dbReference>
<evidence type="ECO:0000256" key="1">
    <source>
        <dbReference type="PROSITE-ProRule" id="PRU00047"/>
    </source>
</evidence>
<dbReference type="InterPro" id="IPR012337">
    <property type="entry name" value="RNaseH-like_sf"/>
</dbReference>
<feature type="compositionally biased region" description="Basic and acidic residues" evidence="2">
    <location>
        <begin position="801"/>
        <end position="811"/>
    </location>
</feature>
<dbReference type="EMBL" id="CAMXCT020006498">
    <property type="protein sequence ID" value="CAL1168143.1"/>
    <property type="molecule type" value="Genomic_DNA"/>
</dbReference>
<dbReference type="InterPro" id="IPR001878">
    <property type="entry name" value="Znf_CCHC"/>
</dbReference>
<dbReference type="InterPro" id="IPR036397">
    <property type="entry name" value="RNaseH_sf"/>
</dbReference>
<evidence type="ECO:0000256" key="2">
    <source>
        <dbReference type="SAM" id="MobiDB-lite"/>
    </source>
</evidence>
<dbReference type="PROSITE" id="PS50158">
    <property type="entry name" value="ZF_CCHC"/>
    <property type="match status" value="1"/>
</dbReference>
<keyword evidence="1" id="KW-0862">Zinc</keyword>
<dbReference type="InterPro" id="IPR036875">
    <property type="entry name" value="Znf_CCHC_sf"/>
</dbReference>